<dbReference type="EMBL" id="FN648021">
    <property type="protein sequence ID" value="CBJ29316.1"/>
    <property type="molecule type" value="Genomic_DNA"/>
</dbReference>
<feature type="region of interest" description="Disordered" evidence="1">
    <location>
        <begin position="288"/>
        <end position="317"/>
    </location>
</feature>
<dbReference type="AlphaFoldDB" id="D7FKB3"/>
<organism evidence="3 4">
    <name type="scientific">Ectocarpus siliculosus</name>
    <name type="common">Brown alga</name>
    <name type="synonym">Conferva siliculosa</name>
    <dbReference type="NCBI Taxonomy" id="2880"/>
    <lineage>
        <taxon>Eukaryota</taxon>
        <taxon>Sar</taxon>
        <taxon>Stramenopiles</taxon>
        <taxon>Ochrophyta</taxon>
        <taxon>PX clade</taxon>
        <taxon>Phaeophyceae</taxon>
        <taxon>Ectocarpales</taxon>
        <taxon>Ectocarpaceae</taxon>
        <taxon>Ectocarpus</taxon>
    </lineage>
</organism>
<reference evidence="3 4" key="1">
    <citation type="journal article" date="2010" name="Nature">
        <title>The Ectocarpus genome and the independent evolution of multicellularity in brown algae.</title>
        <authorList>
            <person name="Cock J.M."/>
            <person name="Sterck L."/>
            <person name="Rouze P."/>
            <person name="Scornet D."/>
            <person name="Allen A.E."/>
            <person name="Amoutzias G."/>
            <person name="Anthouard V."/>
            <person name="Artiguenave F."/>
            <person name="Aury J.M."/>
            <person name="Badger J.H."/>
            <person name="Beszteri B."/>
            <person name="Billiau K."/>
            <person name="Bonnet E."/>
            <person name="Bothwell J.H."/>
            <person name="Bowler C."/>
            <person name="Boyen C."/>
            <person name="Brownlee C."/>
            <person name="Carrano C.J."/>
            <person name="Charrier B."/>
            <person name="Cho G.Y."/>
            <person name="Coelho S.M."/>
            <person name="Collen J."/>
            <person name="Corre E."/>
            <person name="Da Silva C."/>
            <person name="Delage L."/>
            <person name="Delaroque N."/>
            <person name="Dittami S.M."/>
            <person name="Doulbeau S."/>
            <person name="Elias M."/>
            <person name="Farnham G."/>
            <person name="Gachon C.M."/>
            <person name="Gschloessl B."/>
            <person name="Heesch S."/>
            <person name="Jabbari K."/>
            <person name="Jubin C."/>
            <person name="Kawai H."/>
            <person name="Kimura K."/>
            <person name="Kloareg B."/>
            <person name="Kupper F.C."/>
            <person name="Lang D."/>
            <person name="Le Bail A."/>
            <person name="Leblanc C."/>
            <person name="Lerouge P."/>
            <person name="Lohr M."/>
            <person name="Lopez P.J."/>
            <person name="Martens C."/>
            <person name="Maumus F."/>
            <person name="Michel G."/>
            <person name="Miranda-Saavedra D."/>
            <person name="Morales J."/>
            <person name="Moreau H."/>
            <person name="Motomura T."/>
            <person name="Nagasato C."/>
            <person name="Napoli C.A."/>
            <person name="Nelson D.R."/>
            <person name="Nyvall-Collen P."/>
            <person name="Peters A.F."/>
            <person name="Pommier C."/>
            <person name="Potin P."/>
            <person name="Poulain J."/>
            <person name="Quesneville H."/>
            <person name="Read B."/>
            <person name="Rensing S.A."/>
            <person name="Ritter A."/>
            <person name="Rousvoal S."/>
            <person name="Samanta M."/>
            <person name="Samson G."/>
            <person name="Schroeder D.C."/>
            <person name="Segurens B."/>
            <person name="Strittmatter M."/>
            <person name="Tonon T."/>
            <person name="Tregear J.W."/>
            <person name="Valentin K."/>
            <person name="von Dassow P."/>
            <person name="Yamagishi T."/>
            <person name="Van de Peer Y."/>
            <person name="Wincker P."/>
        </authorList>
    </citation>
    <scope>NUCLEOTIDE SEQUENCE [LARGE SCALE GENOMIC DNA]</scope>
    <source>
        <strain evidence="4">Ec32 / CCAP1310/4</strain>
    </source>
</reference>
<dbReference type="InParanoid" id="D7FKB3"/>
<protein>
    <submittedName>
        <fullName evidence="3">Uncharacterized protein</fullName>
    </submittedName>
</protein>
<sequence length="317" mass="35984">MRNRPVAEKSCRKGRRGGGCVGTWLKVAAVGVLAFFAAGAAASDRSMRVGGMEKYGGLREISDNIRLQLAALRSQVGGEESQLSKEVNSVPPKPLEVFEYGPSRQAWMRDPEKYKYQFVCVVATRATVEEGIWHKRRAPRMWSRQPPFHVRIVRPNPVGMLGHMLGTGKIKFVQKDVTMRKTDKRTGRSIEITQPMTVLKRMDGKLPKNVQEMMEAQEEGREYTGTSRPSKGRWGPSNIEEVKETGVLDLLRQADINTPEEVDDVTKMVDSQTGKKYDMRRYFDYAKTKRGPKNLAKVDRKTRARRARLEKQDNKQG</sequence>
<gene>
    <name evidence="3" type="ORF">Esi_0143_0009</name>
</gene>
<keyword evidence="2" id="KW-0472">Membrane</keyword>
<feature type="region of interest" description="Disordered" evidence="1">
    <location>
        <begin position="218"/>
        <end position="237"/>
    </location>
</feature>
<dbReference type="Proteomes" id="UP000002630">
    <property type="component" value="Linkage Group LG03"/>
</dbReference>
<name>D7FKB3_ECTSI</name>
<dbReference type="EMBL" id="FN649728">
    <property type="protein sequence ID" value="CBJ29316.1"/>
    <property type="molecule type" value="Genomic_DNA"/>
</dbReference>
<proteinExistence type="predicted"/>
<feature type="transmembrane region" description="Helical" evidence="2">
    <location>
        <begin position="21"/>
        <end position="42"/>
    </location>
</feature>
<keyword evidence="2" id="KW-1133">Transmembrane helix</keyword>
<keyword evidence="2" id="KW-0812">Transmembrane</keyword>
<accession>D7FKB3</accession>
<evidence type="ECO:0000313" key="3">
    <source>
        <dbReference type="EMBL" id="CBJ29316.1"/>
    </source>
</evidence>
<keyword evidence="4" id="KW-1185">Reference proteome</keyword>
<evidence type="ECO:0000256" key="2">
    <source>
        <dbReference type="SAM" id="Phobius"/>
    </source>
</evidence>
<evidence type="ECO:0000313" key="4">
    <source>
        <dbReference type="Proteomes" id="UP000002630"/>
    </source>
</evidence>
<dbReference type="OrthoDB" id="10313456at2759"/>
<feature type="compositionally biased region" description="Basic and acidic residues" evidence="1">
    <location>
        <begin position="296"/>
        <end position="317"/>
    </location>
</feature>
<evidence type="ECO:0000256" key="1">
    <source>
        <dbReference type="SAM" id="MobiDB-lite"/>
    </source>
</evidence>